<organism evidence="2">
    <name type="scientific">Heterosigma akashiwo</name>
    <name type="common">Chromophytic alga</name>
    <name type="synonym">Heterosigma carterae</name>
    <dbReference type="NCBI Taxonomy" id="2829"/>
    <lineage>
        <taxon>Eukaryota</taxon>
        <taxon>Sar</taxon>
        <taxon>Stramenopiles</taxon>
        <taxon>Ochrophyta</taxon>
        <taxon>Raphidophyceae</taxon>
        <taxon>Chattonellales</taxon>
        <taxon>Chattonellaceae</taxon>
        <taxon>Heterosigma</taxon>
    </lineage>
</organism>
<dbReference type="EMBL" id="HBIU01022747">
    <property type="protein sequence ID" value="CAE0631867.1"/>
    <property type="molecule type" value="Transcribed_RNA"/>
</dbReference>
<gene>
    <name evidence="1" type="ORF">HAKA00212_LOCUS10571</name>
    <name evidence="2" type="ORF">HAKA00212_LOCUS10572</name>
</gene>
<accession>A0A6V1Q8Y0</accession>
<dbReference type="EMBL" id="HBIU01022746">
    <property type="protein sequence ID" value="CAE0631866.1"/>
    <property type="molecule type" value="Transcribed_RNA"/>
</dbReference>
<sequence length="113" mass="12426">MGAVFANCGLAEGGSHLYLGWSEEDLLRILLLPTNHQQQQEDNNHLLLNRKKEKKATSLPAGFYGGKLFLSKTQIMLHRGFQLVGGGRAEQTDTGGNGGGRRLAKIDRFWSMG</sequence>
<evidence type="ECO:0000313" key="2">
    <source>
        <dbReference type="EMBL" id="CAE0631867.1"/>
    </source>
</evidence>
<reference evidence="2" key="1">
    <citation type="submission" date="2021-01" db="EMBL/GenBank/DDBJ databases">
        <authorList>
            <person name="Corre E."/>
            <person name="Pelletier E."/>
            <person name="Niang G."/>
            <person name="Scheremetjew M."/>
            <person name="Finn R."/>
            <person name="Kale V."/>
            <person name="Holt S."/>
            <person name="Cochrane G."/>
            <person name="Meng A."/>
            <person name="Brown T."/>
            <person name="Cohen L."/>
        </authorList>
    </citation>
    <scope>NUCLEOTIDE SEQUENCE</scope>
    <source>
        <strain evidence="2">CCMP3107</strain>
    </source>
</reference>
<dbReference type="AlphaFoldDB" id="A0A6V1Q8Y0"/>
<name>A0A6V1Q8Y0_HETAK</name>
<protein>
    <submittedName>
        <fullName evidence="2">Uncharacterized protein</fullName>
    </submittedName>
</protein>
<proteinExistence type="predicted"/>
<evidence type="ECO:0000313" key="1">
    <source>
        <dbReference type="EMBL" id="CAE0631866.1"/>
    </source>
</evidence>